<name>A0A7I7QP04_9MYCO</name>
<dbReference type="InterPro" id="IPR021961">
    <property type="entry name" value="McrB_DNA-bd"/>
</dbReference>
<reference evidence="2 3" key="1">
    <citation type="journal article" date="2019" name="Emerg. Microbes Infect.">
        <title>Comprehensive subspecies identification of 175 nontuberculous mycobacteria species based on 7547 genomic profiles.</title>
        <authorList>
            <person name="Matsumoto Y."/>
            <person name="Kinjo T."/>
            <person name="Motooka D."/>
            <person name="Nabeya D."/>
            <person name="Jung N."/>
            <person name="Uechi K."/>
            <person name="Horii T."/>
            <person name="Iida T."/>
            <person name="Fujita J."/>
            <person name="Nakamura S."/>
        </authorList>
    </citation>
    <scope>NUCLEOTIDE SEQUENCE [LARGE SCALE GENOMIC DNA]</scope>
    <source>
        <strain evidence="2 3">JCM 17899</strain>
    </source>
</reference>
<evidence type="ECO:0000259" key="1">
    <source>
        <dbReference type="Pfam" id="PF12102"/>
    </source>
</evidence>
<keyword evidence="3" id="KW-1185">Reference proteome</keyword>
<dbReference type="RefSeq" id="WP_246231097.1">
    <property type="nucleotide sequence ID" value="NZ_AP022588.1"/>
</dbReference>
<dbReference type="Proteomes" id="UP000467193">
    <property type="component" value="Chromosome"/>
</dbReference>
<evidence type="ECO:0000313" key="3">
    <source>
        <dbReference type="Proteomes" id="UP000467193"/>
    </source>
</evidence>
<dbReference type="Pfam" id="PF12102">
    <property type="entry name" value="MrcB_N"/>
    <property type="match status" value="1"/>
</dbReference>
<organism evidence="2 3">
    <name type="scientific">Mycolicibacterium sediminis</name>
    <dbReference type="NCBI Taxonomy" id="1286180"/>
    <lineage>
        <taxon>Bacteria</taxon>
        <taxon>Bacillati</taxon>
        <taxon>Actinomycetota</taxon>
        <taxon>Actinomycetes</taxon>
        <taxon>Mycobacteriales</taxon>
        <taxon>Mycobacteriaceae</taxon>
        <taxon>Mycolicibacterium</taxon>
    </lineage>
</organism>
<feature type="domain" description="Type IV methyl-directed restriction enzyme EcoKMcrB subunit DNA-binding" evidence="1">
    <location>
        <begin position="35"/>
        <end position="175"/>
    </location>
</feature>
<dbReference type="AlphaFoldDB" id="A0A7I7QP04"/>
<evidence type="ECO:0000313" key="2">
    <source>
        <dbReference type="EMBL" id="BBY28129.1"/>
    </source>
</evidence>
<accession>A0A7I7QP04</accession>
<gene>
    <name evidence="2" type="ORF">MSEDJ_22250</name>
</gene>
<proteinExistence type="predicted"/>
<protein>
    <recommendedName>
        <fullName evidence="1">Type IV methyl-directed restriction enzyme EcoKMcrB subunit DNA-binding domain-containing protein</fullName>
    </recommendedName>
</protein>
<sequence length="195" mass="21524">MTVIDDIKTVLASTAYYLPTSSPEMAERAAAVRSMATKVRAWLPPELQIGDELATLKVDAGGQKGGISPTPWVRVFAERYSPSATQGFYRVYLFAGDGSRVYLSLNQGTSEFRSGHLRLMSSTATLLQRSEAARQFFAGWSGDLVHGLRTDIDLAVSSLDVGVQPKKRASNYEAAKRLRARLRRGHTHHRRSVEV</sequence>
<dbReference type="Gene3D" id="3.30.920.90">
    <property type="match status" value="1"/>
</dbReference>
<dbReference type="KEGG" id="msei:MSEDJ_22250"/>
<dbReference type="EMBL" id="AP022588">
    <property type="protein sequence ID" value="BBY28129.1"/>
    <property type="molecule type" value="Genomic_DNA"/>
</dbReference>